<evidence type="ECO:0000256" key="14">
    <source>
        <dbReference type="ARBA" id="ARBA00023136"/>
    </source>
</evidence>
<accession>J9QYR2</accession>
<feature type="transmembrane region" description="Helical" evidence="18">
    <location>
        <begin position="256"/>
        <end position="278"/>
    </location>
</feature>
<keyword evidence="9" id="KW-1040">Host Golgi apparatus</keyword>
<evidence type="ECO:0000256" key="7">
    <source>
        <dbReference type="ARBA" id="ARBA00022511"/>
    </source>
</evidence>
<evidence type="ECO:0000256" key="9">
    <source>
        <dbReference type="ARBA" id="ARBA00022812"/>
    </source>
</evidence>
<evidence type="ECO:0000256" key="17">
    <source>
        <dbReference type="SAM" id="MobiDB-lite"/>
    </source>
</evidence>
<keyword evidence="14 18" id="KW-0472">Membrane</keyword>
<evidence type="ECO:0000256" key="18">
    <source>
        <dbReference type="SAM" id="Phobius"/>
    </source>
</evidence>
<evidence type="ECO:0000256" key="1">
    <source>
        <dbReference type="ARBA" id="ARBA00004136"/>
    </source>
</evidence>
<dbReference type="InterPro" id="IPR002874">
    <property type="entry name" value="Herpes_gI"/>
</dbReference>
<evidence type="ECO:0000256" key="10">
    <source>
        <dbReference type="ARBA" id="ARBA00022844"/>
    </source>
</evidence>
<keyword evidence="18" id="KW-1133">Transmembrane helix</keyword>
<keyword evidence="11" id="KW-1043">Host membrane</keyword>
<comment type="function">
    <text evidence="16">In epithelial cells, the heterodimer gE/gI is required for the cell-to-cell spread of the virus, by sorting nascent virions to cell junctions. Once the virus reaches the cell junctions, virus particles can spread to adjacent cells extremely rapidly through interactions with cellular receptors that accumulate at these junctions. Implicated in basolateral spread in polarized cells. In neuronal cells, gE/gI is essential for the anterograde spread of the infection throughout the host nervous system. Together with US9, the heterodimer gE/gI is involved in the sorting and transport of viral structural components toward axon tips.</text>
</comment>
<evidence type="ECO:0000256" key="13">
    <source>
        <dbReference type="ARBA" id="ARBA00023081"/>
    </source>
</evidence>
<dbReference type="GO" id="GO:0044177">
    <property type="term" value="C:host cell Golgi apparatus"/>
    <property type="evidence" value="ECO:0007669"/>
    <property type="project" value="UniProtKB-SubCell"/>
</dbReference>
<dbReference type="GeneID" id="26887587"/>
<keyword evidence="13" id="KW-1031">Host cell junction</keyword>
<evidence type="ECO:0000256" key="15">
    <source>
        <dbReference type="ARBA" id="ARBA00023180"/>
    </source>
</evidence>
<dbReference type="GO" id="GO:0044156">
    <property type="term" value="C:host cell junction"/>
    <property type="evidence" value="ECO:0007669"/>
    <property type="project" value="UniProtKB-SubCell"/>
</dbReference>
<dbReference type="Pfam" id="PF01688">
    <property type="entry name" value="Herpes_gI"/>
    <property type="match status" value="1"/>
</dbReference>
<protein>
    <recommendedName>
        <fullName evidence="6">Envelope glycoprotein I</fullName>
    </recommendedName>
</protein>
<sequence>MLTLVSPPTRRMPPAMGRARVLIVAAGVMMMCRVYGIVLRGHSVSLASDRLFDVWPESAGRDAPERDLTIPGELFFVGGQVPSQKYYDGVVELFHEPSDGSCDRLVYVGKFAACPRRPYEAFVLCRDLREDRSPAYPGLSLELAGGTLLRVRHASPWYAGTYRLRAWVAGAKNASVFPMTLGVGAARPRDSVRKNCVGRGAPQRDTAPLTSPKVYRAARRQNTSVPAVPTRPARVRLSATLATTASPPHNAGARTIVVIAASLGVVVVVSVLGACVALRVCARPKKRHSPAYRRAAGPIFIATNEPALERLQEEMRAGAGRRVSRPMVPALHSIEEEPAEHRPEERTYEDLAPEEPEA</sequence>
<evidence type="ECO:0000256" key="4">
    <source>
        <dbReference type="ARBA" id="ARBA00004402"/>
    </source>
</evidence>
<gene>
    <name evidence="19" type="primary">US7</name>
</gene>
<organism evidence="19 20">
    <name type="scientific">Leporid alphaherpesvirus 4</name>
    <dbReference type="NCBI Taxonomy" id="481315"/>
    <lineage>
        <taxon>Viruses</taxon>
        <taxon>Duplodnaviria</taxon>
        <taxon>Heunggongvirae</taxon>
        <taxon>Peploviricota</taxon>
        <taxon>Herviviricetes</taxon>
        <taxon>Herpesvirales</taxon>
        <taxon>Orthoherpesviridae</taxon>
        <taxon>Alphaherpesvirinae</taxon>
        <taxon>Simplexvirus</taxon>
        <taxon>Simplexvirus leporidalpha4</taxon>
    </lineage>
</organism>
<reference evidence="19 20" key="1">
    <citation type="journal article" date="2012" name="Virology">
        <title>Analysis of the genome of leporid herpesvirus 4.</title>
        <authorList>
            <person name="Babra B."/>
            <person name="Watson G."/>
            <person name="Xu W."/>
            <person name="Jeffrey B.M."/>
            <person name="Xu J.R."/>
            <person name="Rockey D.D."/>
            <person name="Rohrmann G.F."/>
            <person name="Jin L."/>
        </authorList>
    </citation>
    <scope>NUCLEOTIDE SEQUENCE [LARGE SCALE GENOMIC DNA]</scope>
    <source>
        <strain evidence="19">LHV4012612</strain>
    </source>
</reference>
<keyword evidence="10" id="KW-0946">Virion</keyword>
<keyword evidence="20" id="KW-1185">Reference proteome</keyword>
<evidence type="ECO:0000256" key="8">
    <source>
        <dbReference type="ARBA" id="ARBA00022692"/>
    </source>
</evidence>
<evidence type="ECO:0000256" key="3">
    <source>
        <dbReference type="ARBA" id="ARBA00004381"/>
    </source>
</evidence>
<keyword evidence="7" id="KW-1032">Host cell membrane</keyword>
<keyword evidence="8 18" id="KW-0812">Transmembrane</keyword>
<feature type="region of interest" description="Disordered" evidence="17">
    <location>
        <begin position="319"/>
        <end position="358"/>
    </location>
</feature>
<dbReference type="KEGG" id="vg:26887587"/>
<comment type="subcellular location">
    <subcellularLocation>
        <location evidence="1">Host Golgi apparatus</location>
    </subcellularLocation>
    <subcellularLocation>
        <location evidence="2">Host cell junction</location>
    </subcellularLocation>
    <subcellularLocation>
        <location evidence="4">Host cell membrane</location>
        <topology evidence="4">Single-pass type I membrane protein</topology>
    </subcellularLocation>
    <subcellularLocation>
        <location evidence="3">Virion membrane</location>
        <topology evidence="3">Single-pass membrane protein</topology>
    </subcellularLocation>
</comment>
<dbReference type="GO" id="GO:0055036">
    <property type="term" value="C:virion membrane"/>
    <property type="evidence" value="ECO:0007669"/>
    <property type="project" value="UniProtKB-SubCell"/>
</dbReference>
<dbReference type="GO" id="GO:0043657">
    <property type="term" value="C:host cell"/>
    <property type="evidence" value="ECO:0007669"/>
    <property type="project" value="InterPro"/>
</dbReference>
<evidence type="ECO:0000256" key="5">
    <source>
        <dbReference type="ARBA" id="ARBA00005825"/>
    </source>
</evidence>
<evidence type="ECO:0000313" key="20">
    <source>
        <dbReference type="Proteomes" id="UP000167073"/>
    </source>
</evidence>
<keyword evidence="15" id="KW-0325">Glycoprotein</keyword>
<dbReference type="OrthoDB" id="18868at10239"/>
<evidence type="ECO:0000256" key="16">
    <source>
        <dbReference type="ARBA" id="ARBA00025134"/>
    </source>
</evidence>
<feature type="compositionally biased region" description="Basic and acidic residues" evidence="17">
    <location>
        <begin position="333"/>
        <end position="349"/>
    </location>
</feature>
<evidence type="ECO:0000256" key="11">
    <source>
        <dbReference type="ARBA" id="ARBA00022870"/>
    </source>
</evidence>
<keyword evidence="12" id="KW-0261">Viral envelope protein</keyword>
<dbReference type="GO" id="GO:0019031">
    <property type="term" value="C:viral envelope"/>
    <property type="evidence" value="ECO:0007669"/>
    <property type="project" value="UniProtKB-KW"/>
</dbReference>
<dbReference type="RefSeq" id="YP_009230200.1">
    <property type="nucleotide sequence ID" value="NC_029311.1"/>
</dbReference>
<comment type="similarity">
    <text evidence="5">Belongs to the alphaherpesvirinae glycoprotein I family.</text>
</comment>
<name>J9QYR2_9ALPH</name>
<evidence type="ECO:0000313" key="19">
    <source>
        <dbReference type="EMBL" id="AFR32508.1"/>
    </source>
</evidence>
<dbReference type="EMBL" id="JQ596859">
    <property type="protein sequence ID" value="AFR32508.1"/>
    <property type="molecule type" value="Genomic_DNA"/>
</dbReference>
<evidence type="ECO:0000256" key="2">
    <source>
        <dbReference type="ARBA" id="ARBA00004315"/>
    </source>
</evidence>
<evidence type="ECO:0000256" key="12">
    <source>
        <dbReference type="ARBA" id="ARBA00022879"/>
    </source>
</evidence>
<evidence type="ECO:0000256" key="6">
    <source>
        <dbReference type="ARBA" id="ARBA00013983"/>
    </source>
</evidence>
<proteinExistence type="inferred from homology"/>
<dbReference type="Proteomes" id="UP000167073">
    <property type="component" value="Segment"/>
</dbReference>